<name>A0A3N4IGN6_ASCIM</name>
<evidence type="ECO:0000256" key="4">
    <source>
        <dbReference type="ARBA" id="ARBA00023224"/>
    </source>
</evidence>
<dbReference type="AlphaFoldDB" id="A0A3N4IGN6"/>
<proteinExistence type="predicted"/>
<keyword evidence="4" id="KW-0807">Transducer</keyword>
<dbReference type="GO" id="GO:0005737">
    <property type="term" value="C:cytoplasm"/>
    <property type="evidence" value="ECO:0007669"/>
    <property type="project" value="TreeGrafter"/>
</dbReference>
<dbReference type="GO" id="GO:0005834">
    <property type="term" value="C:heterotrimeric G-protein complex"/>
    <property type="evidence" value="ECO:0007669"/>
    <property type="project" value="TreeGrafter"/>
</dbReference>
<dbReference type="GO" id="GO:0031683">
    <property type="term" value="F:G-protein beta/gamma-subunit complex binding"/>
    <property type="evidence" value="ECO:0007669"/>
    <property type="project" value="InterPro"/>
</dbReference>
<sequence length="393" mass="44859">MSRKLLTSCCLDSERERAAERSRAIEAQLKADRVKKAAEIGLLLLGGPKSGKWRITSQMRQNYGKGYTNEQRLCFRPVIFEALIKVLREVLELVMLSGRLFDDVETEMDLRTTVLYPDPISKSQPYPPHLEKLLAKLNVDKTLNEIFNDASSNKYPNSLPEIHSRLLYFHTNASRLFQPSYLPTDADILLLGKKSLTSLAEYSFVINNLTYRILDVGGIKGDRRKWLHCFENVNAILFICSLSGYDEFLINEPGPPSTFPTQASSSQGMSPPKNGYRNSMMETLKLFEAIVNSQWFVKTPVVLFLNKMGEFSNKIKTKPVKKHFPQYKGNPECPKESAAFFARRFKKLNKNPKKDIYVHITDTGKNDDVLGKVAKNIQDMILQQNLKSMFFLV</sequence>
<dbReference type="GO" id="GO:0001664">
    <property type="term" value="F:G protein-coupled receptor binding"/>
    <property type="evidence" value="ECO:0007669"/>
    <property type="project" value="TreeGrafter"/>
</dbReference>
<dbReference type="InterPro" id="IPR027417">
    <property type="entry name" value="P-loop_NTPase"/>
</dbReference>
<dbReference type="FunFam" id="3.40.50.300:FF:000692">
    <property type="entry name" value="Guanine nucleotide-binding protein subunit alpha"/>
    <property type="match status" value="2"/>
</dbReference>
<dbReference type="Pfam" id="PF00503">
    <property type="entry name" value="G-alpha"/>
    <property type="match status" value="1"/>
</dbReference>
<reference evidence="5 6" key="1">
    <citation type="journal article" date="2018" name="Nat. Ecol. Evol.">
        <title>Pezizomycetes genomes reveal the molecular basis of ectomycorrhizal truffle lifestyle.</title>
        <authorList>
            <person name="Murat C."/>
            <person name="Payen T."/>
            <person name="Noel B."/>
            <person name="Kuo A."/>
            <person name="Morin E."/>
            <person name="Chen J."/>
            <person name="Kohler A."/>
            <person name="Krizsan K."/>
            <person name="Balestrini R."/>
            <person name="Da Silva C."/>
            <person name="Montanini B."/>
            <person name="Hainaut M."/>
            <person name="Levati E."/>
            <person name="Barry K.W."/>
            <person name="Belfiori B."/>
            <person name="Cichocki N."/>
            <person name="Clum A."/>
            <person name="Dockter R.B."/>
            <person name="Fauchery L."/>
            <person name="Guy J."/>
            <person name="Iotti M."/>
            <person name="Le Tacon F."/>
            <person name="Lindquist E.A."/>
            <person name="Lipzen A."/>
            <person name="Malagnac F."/>
            <person name="Mello A."/>
            <person name="Molinier V."/>
            <person name="Miyauchi S."/>
            <person name="Poulain J."/>
            <person name="Riccioni C."/>
            <person name="Rubini A."/>
            <person name="Sitrit Y."/>
            <person name="Splivallo R."/>
            <person name="Traeger S."/>
            <person name="Wang M."/>
            <person name="Zifcakova L."/>
            <person name="Wipf D."/>
            <person name="Zambonelli A."/>
            <person name="Paolocci F."/>
            <person name="Nowrousian M."/>
            <person name="Ottonello S."/>
            <person name="Baldrian P."/>
            <person name="Spatafora J.W."/>
            <person name="Henrissat B."/>
            <person name="Nagy L.G."/>
            <person name="Aury J.M."/>
            <person name="Wincker P."/>
            <person name="Grigoriev I.V."/>
            <person name="Bonfante P."/>
            <person name="Martin F.M."/>
        </authorList>
    </citation>
    <scope>NUCLEOTIDE SEQUENCE [LARGE SCALE GENOMIC DNA]</scope>
    <source>
        <strain evidence="5 6">RN42</strain>
    </source>
</reference>
<evidence type="ECO:0000256" key="2">
    <source>
        <dbReference type="ARBA" id="ARBA00022741"/>
    </source>
</evidence>
<organism evidence="5 6">
    <name type="scientific">Ascobolus immersus RN42</name>
    <dbReference type="NCBI Taxonomy" id="1160509"/>
    <lineage>
        <taxon>Eukaryota</taxon>
        <taxon>Fungi</taxon>
        <taxon>Dikarya</taxon>
        <taxon>Ascomycota</taxon>
        <taxon>Pezizomycotina</taxon>
        <taxon>Pezizomycetes</taxon>
        <taxon>Pezizales</taxon>
        <taxon>Ascobolaceae</taxon>
        <taxon>Ascobolus</taxon>
    </lineage>
</organism>
<dbReference type="EMBL" id="ML119656">
    <property type="protein sequence ID" value="RPA84989.1"/>
    <property type="molecule type" value="Genomic_DNA"/>
</dbReference>
<dbReference type="PRINTS" id="PR00318">
    <property type="entry name" value="GPROTEINA"/>
</dbReference>
<dbReference type="GO" id="GO:0007186">
    <property type="term" value="P:G protein-coupled receptor signaling pathway"/>
    <property type="evidence" value="ECO:0007669"/>
    <property type="project" value="InterPro"/>
</dbReference>
<accession>A0A3N4IGN6</accession>
<dbReference type="CDD" id="cd00066">
    <property type="entry name" value="G-alpha"/>
    <property type="match status" value="1"/>
</dbReference>
<keyword evidence="2" id="KW-0547">Nucleotide-binding</keyword>
<dbReference type="Gene3D" id="3.40.50.300">
    <property type="entry name" value="P-loop containing nucleotide triphosphate hydrolases"/>
    <property type="match status" value="2"/>
</dbReference>
<dbReference type="SUPFAM" id="SSF52540">
    <property type="entry name" value="P-loop containing nucleoside triphosphate hydrolases"/>
    <property type="match status" value="1"/>
</dbReference>
<dbReference type="Gene3D" id="1.10.400.10">
    <property type="entry name" value="GI Alpha 1, domain 2-like"/>
    <property type="match status" value="1"/>
</dbReference>
<dbReference type="Proteomes" id="UP000275078">
    <property type="component" value="Unassembled WGS sequence"/>
</dbReference>
<keyword evidence="6" id="KW-1185">Reference proteome</keyword>
<protein>
    <submittedName>
        <fullName evidence="5">Guanine nucleotide binding protein, alpha subunit</fullName>
    </submittedName>
</protein>
<evidence type="ECO:0000256" key="3">
    <source>
        <dbReference type="ARBA" id="ARBA00023134"/>
    </source>
</evidence>
<dbReference type="PANTHER" id="PTHR10218:SF242">
    <property type="entry name" value="GUANINE NUCLEOTIDE-BINDING PROTEIN ALPHA-1 SUBUNIT"/>
    <property type="match status" value="1"/>
</dbReference>
<dbReference type="InterPro" id="IPR011025">
    <property type="entry name" value="GproteinA_insert"/>
</dbReference>
<dbReference type="PANTHER" id="PTHR10218">
    <property type="entry name" value="GTP-BINDING PROTEIN ALPHA SUBUNIT"/>
    <property type="match status" value="1"/>
</dbReference>
<evidence type="ECO:0000313" key="6">
    <source>
        <dbReference type="Proteomes" id="UP000275078"/>
    </source>
</evidence>
<keyword evidence="1" id="KW-0479">Metal-binding</keyword>
<gene>
    <name evidence="5" type="ORF">BJ508DRAFT_317415</name>
</gene>
<dbReference type="GO" id="GO:0046872">
    <property type="term" value="F:metal ion binding"/>
    <property type="evidence" value="ECO:0007669"/>
    <property type="project" value="UniProtKB-KW"/>
</dbReference>
<dbReference type="GO" id="GO:0005525">
    <property type="term" value="F:GTP binding"/>
    <property type="evidence" value="ECO:0007669"/>
    <property type="project" value="UniProtKB-KW"/>
</dbReference>
<dbReference type="PROSITE" id="PS51882">
    <property type="entry name" value="G_ALPHA"/>
    <property type="match status" value="1"/>
</dbReference>
<dbReference type="GO" id="GO:0003924">
    <property type="term" value="F:GTPase activity"/>
    <property type="evidence" value="ECO:0007669"/>
    <property type="project" value="InterPro"/>
</dbReference>
<evidence type="ECO:0000256" key="1">
    <source>
        <dbReference type="ARBA" id="ARBA00022723"/>
    </source>
</evidence>
<dbReference type="GO" id="GO:0000750">
    <property type="term" value="P:pheromone-dependent signal transduction involved in conjugation with cellular fusion"/>
    <property type="evidence" value="ECO:0007669"/>
    <property type="project" value="TreeGrafter"/>
</dbReference>
<keyword evidence="3" id="KW-0342">GTP-binding</keyword>
<dbReference type="STRING" id="1160509.A0A3N4IGN6"/>
<dbReference type="SMART" id="SM00275">
    <property type="entry name" value="G_alpha"/>
    <property type="match status" value="1"/>
</dbReference>
<dbReference type="SUPFAM" id="SSF47895">
    <property type="entry name" value="Transducin (alpha subunit), insertion domain"/>
    <property type="match status" value="1"/>
</dbReference>
<dbReference type="OrthoDB" id="5817230at2759"/>
<evidence type="ECO:0000313" key="5">
    <source>
        <dbReference type="EMBL" id="RPA84989.1"/>
    </source>
</evidence>
<dbReference type="InterPro" id="IPR001019">
    <property type="entry name" value="Gprotein_alpha_su"/>
</dbReference>